<dbReference type="Pfam" id="PF20163">
    <property type="entry name" value="DUF6536"/>
    <property type="match status" value="1"/>
</dbReference>
<dbReference type="PANTHER" id="PTHR35395:SF1">
    <property type="entry name" value="DUF6536 DOMAIN-CONTAINING PROTEIN"/>
    <property type="match status" value="1"/>
</dbReference>
<evidence type="ECO:0000313" key="5">
    <source>
        <dbReference type="Proteomes" id="UP000253845"/>
    </source>
</evidence>
<evidence type="ECO:0000259" key="3">
    <source>
        <dbReference type="Pfam" id="PF20163"/>
    </source>
</evidence>
<feature type="transmembrane region" description="Helical" evidence="2">
    <location>
        <begin position="493"/>
        <end position="519"/>
    </location>
</feature>
<evidence type="ECO:0000256" key="1">
    <source>
        <dbReference type="SAM" id="MobiDB-lite"/>
    </source>
</evidence>
<dbReference type="InterPro" id="IPR046623">
    <property type="entry name" value="DUF6536"/>
</dbReference>
<feature type="transmembrane region" description="Helical" evidence="2">
    <location>
        <begin position="52"/>
        <end position="78"/>
    </location>
</feature>
<dbReference type="AlphaFoldDB" id="A0A370C8Y1"/>
<organism evidence="4 5">
    <name type="scientific">Aspergillus niger ATCC 13496</name>
    <dbReference type="NCBI Taxonomy" id="1353008"/>
    <lineage>
        <taxon>Eukaryota</taxon>
        <taxon>Fungi</taxon>
        <taxon>Dikarya</taxon>
        <taxon>Ascomycota</taxon>
        <taxon>Pezizomycotina</taxon>
        <taxon>Eurotiomycetes</taxon>
        <taxon>Eurotiomycetidae</taxon>
        <taxon>Eurotiales</taxon>
        <taxon>Aspergillaceae</taxon>
        <taxon>Aspergillus</taxon>
        <taxon>Aspergillus subgen. Circumdati</taxon>
    </lineage>
</organism>
<feature type="domain" description="DUF6536" evidence="3">
    <location>
        <begin position="52"/>
        <end position="224"/>
    </location>
</feature>
<feature type="transmembrane region" description="Helical" evidence="2">
    <location>
        <begin position="662"/>
        <end position="681"/>
    </location>
</feature>
<dbReference type="EMBL" id="KZ851902">
    <property type="protein sequence ID" value="RDH24234.1"/>
    <property type="molecule type" value="Genomic_DNA"/>
</dbReference>
<feature type="transmembrane region" description="Helical" evidence="2">
    <location>
        <begin position="562"/>
        <end position="585"/>
    </location>
</feature>
<sequence length="779" mass="87389">MRISSLWNRGDEPANNDPESSQQSWKWPVRAKYATLLSSRNSSLAAHPDEEWIHGVLLGTWATGGIATLNILLALIAIGMSYSQSANSHSFLTTEMYNGNCTLSSRWGTGIHIFINLLSTTLLEASNYAMQCVSGPSRTDVDNAHKKRRWLDIGVMSFRNFRVMNIKRKLLWLVLLLSSVPIHMMSVAETPSHVTTNLRTRYNSVVFSSISTLDYGMILIPDDLTPTESLVGAGETSAFIQAIGSTPELIQTEIFNGTFQNLSNAECLKKYDVEYNTHLGTLVLVAERKYFGNASSLQGTIWGVSSVYEYVKIVGKSKAEKSIDEGQWTAEGIEWASRSINAPGTLPEFPISYCMSKTMTQRCRLLFSPSIALAVILFNLTKVVCMYLTAKTDRSEIFLRVGDAISSFLVQPDPTTKGRCLMSRADMARGPHRWEPVPRWKESIRKRIRRDPKNLTEDIPMENRRILERADTSETSSPRTLPRRKRWFRAASLCRWATVISMFTLCFLISYFIYFFMIIEGDGWSLSKQWNLGFGSANSETYLGFQEVNMIALVLLSNTPQLVFSIIYFTTNSLLSCMLVTAEYNDYASERKPLRVSWPRGQQRSTYYLALPYRYSIPLFIISVTLHWLLSESFFYVNITAYDVFGHEDTTSSIRGCGFSPIAVFCIIILEGVSFFSLLALGMRKFRTRMPIAAHCSAAISAACHPPPGDDDAGLKAVAWGEVDWTDPFFVPIDLHSDLGMESMTEDVNVGAGGEGAGYGHCTFTSFDVMMPTKGRLYL</sequence>
<name>A0A370C8Y1_ASPNG</name>
<evidence type="ECO:0000256" key="2">
    <source>
        <dbReference type="SAM" id="Phobius"/>
    </source>
</evidence>
<dbReference type="PANTHER" id="PTHR35395">
    <property type="entry name" value="DUF6536 DOMAIN-CONTAINING PROTEIN"/>
    <property type="match status" value="1"/>
</dbReference>
<accession>A0A370C8Y1</accession>
<keyword evidence="2" id="KW-1133">Transmembrane helix</keyword>
<protein>
    <recommendedName>
        <fullName evidence="3">DUF6536 domain-containing protein</fullName>
    </recommendedName>
</protein>
<feature type="transmembrane region" description="Helical" evidence="2">
    <location>
        <begin position="170"/>
        <end position="188"/>
    </location>
</feature>
<dbReference type="Proteomes" id="UP000253845">
    <property type="component" value="Unassembled WGS sequence"/>
</dbReference>
<feature type="transmembrane region" description="Helical" evidence="2">
    <location>
        <begin position="365"/>
        <end position="390"/>
    </location>
</feature>
<dbReference type="VEuPathDB" id="FungiDB:M747DRAFT_358002"/>
<proteinExistence type="predicted"/>
<keyword evidence="2" id="KW-0472">Membrane</keyword>
<keyword evidence="2" id="KW-0812">Transmembrane</keyword>
<feature type="region of interest" description="Disordered" evidence="1">
    <location>
        <begin position="1"/>
        <end position="23"/>
    </location>
</feature>
<feature type="transmembrane region" description="Helical" evidence="2">
    <location>
        <begin position="606"/>
        <end position="630"/>
    </location>
</feature>
<evidence type="ECO:0000313" key="4">
    <source>
        <dbReference type="EMBL" id="RDH24234.1"/>
    </source>
</evidence>
<gene>
    <name evidence="4" type="ORF">M747DRAFT_358002</name>
</gene>
<reference evidence="4 5" key="1">
    <citation type="submission" date="2018-07" db="EMBL/GenBank/DDBJ databases">
        <title>Section-level genome sequencing of Aspergillus section Nigri to investigate inter- and intra-species variation.</title>
        <authorList>
            <consortium name="DOE Joint Genome Institute"/>
            <person name="Vesth T.C."/>
            <person name="Nybo J.L."/>
            <person name="Theobald S."/>
            <person name="Frisvad J.C."/>
            <person name="Larsen T.O."/>
            <person name="Nielsen K.F."/>
            <person name="Hoof J.B."/>
            <person name="Brandl J."/>
            <person name="Salamov A."/>
            <person name="Riley R."/>
            <person name="Gladden J.M."/>
            <person name="Phatale P."/>
            <person name="Nielsen M.T."/>
            <person name="Lyhne E.K."/>
            <person name="Kogle M.E."/>
            <person name="Strasser K."/>
            <person name="McDonnell E."/>
            <person name="Barry K."/>
            <person name="Clum A."/>
            <person name="Chen C."/>
            <person name="Nolan M."/>
            <person name="Sandor L."/>
            <person name="Kuo A."/>
            <person name="Lipzen A."/>
            <person name="Hainaut M."/>
            <person name="Drula E."/>
            <person name="Tsang A."/>
            <person name="Magnuson J.K."/>
            <person name="Henrissat B."/>
            <person name="Wiebenga A."/>
            <person name="Simmons B.A."/>
            <person name="Makela M.R."/>
            <person name="De vries R.P."/>
            <person name="Grigoriev I.V."/>
            <person name="Mortensen U.H."/>
            <person name="Baker S.E."/>
            <person name="Andersen M.R."/>
        </authorList>
    </citation>
    <scope>NUCLEOTIDE SEQUENCE [LARGE SCALE GENOMIC DNA]</scope>
    <source>
        <strain evidence="4 5">ATCC 13496</strain>
    </source>
</reference>